<gene>
    <name evidence="7" type="primary">hemG</name>
    <name evidence="9" type="ORF">BHC54_05945</name>
</gene>
<comment type="caution">
    <text evidence="9">The sequence shown here is derived from an EMBL/GenBank/DDBJ whole genome shotgun (WGS) entry which is preliminary data.</text>
</comment>
<dbReference type="EMBL" id="MEIL01000027">
    <property type="protein sequence ID" value="PIT39470.1"/>
    <property type="molecule type" value="Genomic_DNA"/>
</dbReference>
<comment type="catalytic activity">
    <reaction evidence="7">
        <text>protoporphyrinogen IX + 3 a quinone = protoporphyrin IX + 3 a quinol</text>
        <dbReference type="Rhea" id="RHEA:65032"/>
        <dbReference type="ChEBI" id="CHEBI:24646"/>
        <dbReference type="ChEBI" id="CHEBI:57306"/>
        <dbReference type="ChEBI" id="CHEBI:57307"/>
        <dbReference type="ChEBI" id="CHEBI:132124"/>
        <dbReference type="EC" id="1.3.5.3"/>
    </reaction>
</comment>
<evidence type="ECO:0000313" key="10">
    <source>
        <dbReference type="Proteomes" id="UP000230202"/>
    </source>
</evidence>
<comment type="pathway">
    <text evidence="7">Porphyrin-containing compound metabolism; protoporphyrin-IX biosynthesis; protoporphyrin-IX from protoporphyrinogen-IX: step 1/1.</text>
</comment>
<keyword evidence="2 7" id="KW-0288">FMN</keyword>
<evidence type="ECO:0000313" key="9">
    <source>
        <dbReference type="EMBL" id="PIT39470.1"/>
    </source>
</evidence>
<accession>A0A2N9X756</accession>
<evidence type="ECO:0000259" key="8">
    <source>
        <dbReference type="PROSITE" id="PS50902"/>
    </source>
</evidence>
<dbReference type="SUPFAM" id="SSF52218">
    <property type="entry name" value="Flavoproteins"/>
    <property type="match status" value="1"/>
</dbReference>
<dbReference type="InterPro" id="IPR008254">
    <property type="entry name" value="Flavodoxin/NO_synth"/>
</dbReference>
<dbReference type="GO" id="GO:0010181">
    <property type="term" value="F:FMN binding"/>
    <property type="evidence" value="ECO:0007669"/>
    <property type="project" value="UniProtKB-UniRule"/>
</dbReference>
<comment type="catalytic activity">
    <reaction evidence="7">
        <text>protoporphyrinogen IX + 3 a menaquinone = protoporphyrin IX + 3 a menaquinol</text>
        <dbReference type="Rhea" id="RHEA:27409"/>
        <dbReference type="Rhea" id="RHEA-COMP:9537"/>
        <dbReference type="Rhea" id="RHEA-COMP:9539"/>
        <dbReference type="ChEBI" id="CHEBI:16374"/>
        <dbReference type="ChEBI" id="CHEBI:18151"/>
        <dbReference type="ChEBI" id="CHEBI:57306"/>
        <dbReference type="ChEBI" id="CHEBI:57307"/>
        <dbReference type="EC" id="1.3.5.3"/>
    </reaction>
</comment>
<sequence length="176" mass="20281">MKYLLIYSSRFGYTKKIAQKLEAQWTAAGITVNLVNLADAPILHSGEYDKIIIGASIRYGHYAAALAPWIIRNQLILNSTPSAFYSVSILANKPHRNTPQTHTYTRKFFAKSPWQPQTIGIFAGELHYARYNLIDRYMMRLVMKLNKGETNLNAHIEYTDWKKVREFGEQILKLTN</sequence>
<dbReference type="Proteomes" id="UP000230202">
    <property type="component" value="Unassembled WGS sequence"/>
</dbReference>
<keyword evidence="1 7" id="KW-0285">Flavoprotein</keyword>
<comment type="subcellular location">
    <subcellularLocation>
        <location evidence="7">Cell membrane</location>
        <topology evidence="7">Peripheral membrane protein</topology>
    </subcellularLocation>
</comment>
<evidence type="ECO:0000256" key="3">
    <source>
        <dbReference type="ARBA" id="ARBA00022741"/>
    </source>
</evidence>
<dbReference type="UniPathway" id="UPA00251">
    <property type="reaction ID" value="UER00324"/>
</dbReference>
<dbReference type="HAMAP" id="MF_00853">
    <property type="entry name" value="HemG"/>
    <property type="match status" value="1"/>
</dbReference>
<dbReference type="GO" id="GO:0004729">
    <property type="term" value="F:oxygen-dependent protoporphyrinogen oxidase activity"/>
    <property type="evidence" value="ECO:0007669"/>
    <property type="project" value="InterPro"/>
</dbReference>
<dbReference type="Pfam" id="PF12724">
    <property type="entry name" value="Flavodoxin_5"/>
    <property type="match status" value="1"/>
</dbReference>
<evidence type="ECO:0000256" key="1">
    <source>
        <dbReference type="ARBA" id="ARBA00022630"/>
    </source>
</evidence>
<dbReference type="PANTHER" id="PTHR38030">
    <property type="entry name" value="PROTOPORPHYRINOGEN IX DEHYDROGENASE [MENAQUINONE]"/>
    <property type="match status" value="1"/>
</dbReference>
<dbReference type="PROSITE" id="PS00201">
    <property type="entry name" value="FLAVODOXIN"/>
    <property type="match status" value="1"/>
</dbReference>
<evidence type="ECO:0000256" key="6">
    <source>
        <dbReference type="ARBA" id="ARBA00023244"/>
    </source>
</evidence>
<dbReference type="NCBIfam" id="NF008316">
    <property type="entry name" value="PRK11104.1"/>
    <property type="match status" value="1"/>
</dbReference>
<comment type="function">
    <text evidence="7">Catalyzes the 6-electron oxidation of protoporphyrinogen IX to form protoporphyrin IX; under anaerobic conditions uses menaquinone as an electron acceptor, under aerobic conditions uses ubiquinone as an electron acceptor.</text>
</comment>
<keyword evidence="10" id="KW-1185">Reference proteome</keyword>
<dbReference type="InterPro" id="IPR044264">
    <property type="entry name" value="HemG"/>
</dbReference>
<keyword evidence="4 7" id="KW-0560">Oxidoreductase</keyword>
<evidence type="ECO:0000256" key="7">
    <source>
        <dbReference type="HAMAP-Rule" id="MF_00853"/>
    </source>
</evidence>
<dbReference type="InterPro" id="IPR026816">
    <property type="entry name" value="Flavodoxin_dom"/>
</dbReference>
<evidence type="ECO:0000256" key="5">
    <source>
        <dbReference type="ARBA" id="ARBA00023136"/>
    </source>
</evidence>
<comment type="cofactor">
    <cofactor evidence="7">
        <name>FMN</name>
        <dbReference type="ChEBI" id="CHEBI:58210"/>
    </cofactor>
    <text evidence="7">Binds 1 FMN non-covalently per subunit.</text>
</comment>
<protein>
    <recommendedName>
        <fullName evidence="7">Protoporphyrinogen IX dehydrogenase [quinone]</fullName>
        <ecNumber evidence="7">1.3.5.3</ecNumber>
    </recommendedName>
    <alternativeName>
        <fullName evidence="7">Protoporphyrinogen IX dehydrogenase [menaquinone]</fullName>
    </alternativeName>
    <alternativeName>
        <fullName evidence="7">Protoporphyrinogen IX dehydrogenase [ubiquinone]</fullName>
    </alternativeName>
    <alternativeName>
        <fullName evidence="7">Protoporphyrinogen oxidase</fullName>
        <shortName evidence="7">PPO</shortName>
    </alternativeName>
</protein>
<dbReference type="GO" id="GO:0006782">
    <property type="term" value="P:protoporphyrinogen IX biosynthetic process"/>
    <property type="evidence" value="ECO:0007669"/>
    <property type="project" value="UniProtKB-UniRule"/>
</dbReference>
<dbReference type="InterPro" id="IPR001226">
    <property type="entry name" value="Flavodoxin_CS"/>
</dbReference>
<keyword evidence="7" id="KW-1003">Cell membrane</keyword>
<dbReference type="PROSITE" id="PS50902">
    <property type="entry name" value="FLAVODOXIN_LIKE"/>
    <property type="match status" value="1"/>
</dbReference>
<dbReference type="GO" id="GO:0005886">
    <property type="term" value="C:plasma membrane"/>
    <property type="evidence" value="ECO:0007669"/>
    <property type="project" value="UniProtKB-SubCell"/>
</dbReference>
<comment type="catalytic activity">
    <reaction evidence="7">
        <text>protoporphyrinogen IX + 3 a ubiquinone = protoporphyrin IX + 3 a ubiquinol</text>
        <dbReference type="Rhea" id="RHEA:63936"/>
        <dbReference type="Rhea" id="RHEA-COMP:9565"/>
        <dbReference type="Rhea" id="RHEA-COMP:9566"/>
        <dbReference type="ChEBI" id="CHEBI:16389"/>
        <dbReference type="ChEBI" id="CHEBI:17976"/>
        <dbReference type="ChEBI" id="CHEBI:57306"/>
        <dbReference type="ChEBI" id="CHEBI:57307"/>
    </reaction>
</comment>
<dbReference type="GO" id="GO:0070819">
    <property type="term" value="F:menaquinone-dependent protoporphyrinogen oxidase activity"/>
    <property type="evidence" value="ECO:0007669"/>
    <property type="project" value="UniProtKB-UniRule"/>
</dbReference>
<evidence type="ECO:0000256" key="4">
    <source>
        <dbReference type="ARBA" id="ARBA00023002"/>
    </source>
</evidence>
<dbReference type="AlphaFoldDB" id="A0A2N9X756"/>
<reference evidence="9" key="1">
    <citation type="journal article" date="2017" name="MBio">
        <title>Type VI secretion-mediated competition in the bee gut microbiome.</title>
        <authorList>
            <person name="Steele M.I."/>
            <person name="Kwong W.K."/>
            <person name="Powell J.E."/>
            <person name="Whiteley M."/>
            <person name="Moran N.A."/>
        </authorList>
    </citation>
    <scope>NUCLEOTIDE SEQUENCE [LARGE SCALE GENOMIC DNA]</scope>
    <source>
        <strain evidence="9">WkB273</strain>
    </source>
</reference>
<keyword evidence="6 7" id="KW-0627">Porphyrin biosynthesis</keyword>
<evidence type="ECO:0000256" key="2">
    <source>
        <dbReference type="ARBA" id="ARBA00022643"/>
    </source>
</evidence>
<feature type="domain" description="Flavodoxin-like" evidence="8">
    <location>
        <begin position="3"/>
        <end position="172"/>
    </location>
</feature>
<organism evidence="9 10">
    <name type="scientific">Snodgrassella alvi</name>
    <dbReference type="NCBI Taxonomy" id="1196083"/>
    <lineage>
        <taxon>Bacteria</taxon>
        <taxon>Pseudomonadati</taxon>
        <taxon>Pseudomonadota</taxon>
        <taxon>Betaproteobacteria</taxon>
        <taxon>Neisseriales</taxon>
        <taxon>Neisseriaceae</taxon>
        <taxon>Snodgrassella</taxon>
    </lineage>
</organism>
<keyword evidence="5" id="KW-0472">Membrane</keyword>
<proteinExistence type="inferred from homology"/>
<keyword evidence="3 7" id="KW-0547">Nucleotide-binding</keyword>
<dbReference type="PANTHER" id="PTHR38030:SF2">
    <property type="entry name" value="PROTOPORPHYRINOGEN IX DEHYDROGENASE [QUINONE]"/>
    <property type="match status" value="1"/>
</dbReference>
<dbReference type="RefSeq" id="WP_100152136.1">
    <property type="nucleotide sequence ID" value="NZ_MEIL01000027.1"/>
</dbReference>
<dbReference type="GO" id="GO:0009055">
    <property type="term" value="F:electron transfer activity"/>
    <property type="evidence" value="ECO:0007669"/>
    <property type="project" value="InterPro"/>
</dbReference>
<name>A0A2N9X756_9NEIS</name>
<dbReference type="Gene3D" id="3.40.50.360">
    <property type="match status" value="1"/>
</dbReference>
<dbReference type="InterPro" id="IPR029039">
    <property type="entry name" value="Flavoprotein-like_sf"/>
</dbReference>
<dbReference type="EC" id="1.3.5.3" evidence="7"/>
<dbReference type="InterPro" id="IPR052200">
    <property type="entry name" value="Protoporphyrinogen_IX_DH"/>
</dbReference>
<comment type="similarity">
    <text evidence="7">Belongs to the HemG family.</text>
</comment>